<sequence length="97" mass="11312">MANFKLKKNRNFKRRCDLCDLHIDYVDYKNVEFINKFITGTGQIKPHSATGTCAKHQRKVANAIKRARFIALIPYMKDRVRVLVSASKKETVKKEEK</sequence>
<name>A0ABZ2RUZ1_9BACT</name>
<keyword evidence="4" id="KW-0694">RNA-binding</keyword>
<keyword evidence="2 4" id="KW-0689">Ribosomal protein</keyword>
<dbReference type="PANTHER" id="PTHR13479">
    <property type="entry name" value="30S RIBOSOMAL PROTEIN S18"/>
    <property type="match status" value="1"/>
</dbReference>
<dbReference type="PRINTS" id="PR00974">
    <property type="entry name" value="RIBOSOMALS18"/>
</dbReference>
<dbReference type="EMBL" id="CP148067">
    <property type="protein sequence ID" value="WXL28929.1"/>
    <property type="molecule type" value="Genomic_DNA"/>
</dbReference>
<proteinExistence type="inferred from homology"/>
<evidence type="ECO:0000256" key="1">
    <source>
        <dbReference type="ARBA" id="ARBA00005589"/>
    </source>
</evidence>
<keyword evidence="7" id="KW-1185">Reference proteome</keyword>
<evidence type="ECO:0000256" key="5">
    <source>
        <dbReference type="RuleBase" id="RU003910"/>
    </source>
</evidence>
<comment type="similarity">
    <text evidence="1 4 5">Belongs to the bacterial ribosomal protein bS18 family.</text>
</comment>
<gene>
    <name evidence="4 6" type="primary">rpsR</name>
    <name evidence="6" type="ORF">WG617_02815</name>
</gene>
<dbReference type="InterPro" id="IPR036870">
    <property type="entry name" value="Ribosomal_bS18_sf"/>
</dbReference>
<evidence type="ECO:0000313" key="6">
    <source>
        <dbReference type="EMBL" id="WXL28929.1"/>
    </source>
</evidence>
<dbReference type="NCBIfam" id="TIGR00165">
    <property type="entry name" value="S18"/>
    <property type="match status" value="1"/>
</dbReference>
<protein>
    <recommendedName>
        <fullName evidence="4">Small ribosomal subunit protein bS18</fullName>
    </recommendedName>
</protein>
<keyword evidence="4" id="KW-0699">rRNA-binding</keyword>
<comment type="function">
    <text evidence="4">Binds as a heterodimer with protein bS6 to the central domain of the 16S rRNA, where it helps stabilize the platform of the 30S subunit.</text>
</comment>
<evidence type="ECO:0000256" key="3">
    <source>
        <dbReference type="ARBA" id="ARBA00023274"/>
    </source>
</evidence>
<dbReference type="SUPFAM" id="SSF46911">
    <property type="entry name" value="Ribosomal protein S18"/>
    <property type="match status" value="1"/>
</dbReference>
<dbReference type="Proteomes" id="UP001477443">
    <property type="component" value="Chromosome"/>
</dbReference>
<evidence type="ECO:0000313" key="7">
    <source>
        <dbReference type="Proteomes" id="UP001477443"/>
    </source>
</evidence>
<organism evidence="6 7">
    <name type="scientific">Mycoplasmopsis felifaucium</name>
    <dbReference type="NCBI Taxonomy" id="35768"/>
    <lineage>
        <taxon>Bacteria</taxon>
        <taxon>Bacillati</taxon>
        <taxon>Mycoplasmatota</taxon>
        <taxon>Mycoplasmoidales</taxon>
        <taxon>Metamycoplasmataceae</taxon>
        <taxon>Mycoplasmopsis</taxon>
    </lineage>
</organism>
<reference evidence="6" key="1">
    <citation type="submission" date="2024-03" db="EMBL/GenBank/DDBJ databases">
        <title>Complete genome sequence of Mycoplasma felifaucium Z921 isolated from the trachea of a cheetah.</title>
        <authorList>
            <person name="Spergser J."/>
        </authorList>
    </citation>
    <scope>NUCLEOTIDE SEQUENCE [LARGE SCALE GENOMIC DNA]</scope>
    <source>
        <strain evidence="6">Z921</strain>
    </source>
</reference>
<evidence type="ECO:0000256" key="4">
    <source>
        <dbReference type="HAMAP-Rule" id="MF_00270"/>
    </source>
</evidence>
<keyword evidence="3 4" id="KW-0687">Ribonucleoprotein</keyword>
<dbReference type="PANTHER" id="PTHR13479:SF40">
    <property type="entry name" value="SMALL RIBOSOMAL SUBUNIT PROTEIN BS18M"/>
    <property type="match status" value="1"/>
</dbReference>
<accession>A0ABZ2RUZ1</accession>
<dbReference type="InterPro" id="IPR001648">
    <property type="entry name" value="Ribosomal_bS18"/>
</dbReference>
<dbReference type="Gene3D" id="4.10.640.10">
    <property type="entry name" value="Ribosomal protein S18"/>
    <property type="match status" value="1"/>
</dbReference>
<dbReference type="GO" id="GO:0005840">
    <property type="term" value="C:ribosome"/>
    <property type="evidence" value="ECO:0007669"/>
    <property type="project" value="UniProtKB-KW"/>
</dbReference>
<dbReference type="HAMAP" id="MF_00270">
    <property type="entry name" value="Ribosomal_bS18"/>
    <property type="match status" value="1"/>
</dbReference>
<dbReference type="Pfam" id="PF01084">
    <property type="entry name" value="Ribosomal_S18"/>
    <property type="match status" value="1"/>
</dbReference>
<dbReference type="RefSeq" id="WP_027334628.1">
    <property type="nucleotide sequence ID" value="NZ_CP148067.1"/>
</dbReference>
<comment type="subunit">
    <text evidence="4">Part of the 30S ribosomal subunit. Forms a tight heterodimer with protein bS6.</text>
</comment>
<evidence type="ECO:0000256" key="2">
    <source>
        <dbReference type="ARBA" id="ARBA00022980"/>
    </source>
</evidence>